<evidence type="ECO:0000313" key="2">
    <source>
        <dbReference type="EMBL" id="MDO7021528.1"/>
    </source>
</evidence>
<proteinExistence type="predicted"/>
<name>A0ABT8Z1T6_9SPIR</name>
<feature type="non-terminal residue" evidence="2">
    <location>
        <position position="1"/>
    </location>
</feature>
<accession>A0ABT8Z1T6</accession>
<dbReference type="RefSeq" id="WP_304392480.1">
    <property type="nucleotide sequence ID" value="NZ_JAUPBM010000221.1"/>
</dbReference>
<reference evidence="2" key="1">
    <citation type="submission" date="2023-07" db="EMBL/GenBank/DDBJ databases">
        <title>Mucosal microbiota of week-old chicken and adult hens.</title>
        <authorList>
            <person name="Volf J."/>
            <person name="Karasova D."/>
            <person name="Crhanova M."/>
            <person name="Faldynova M."/>
            <person name="Prikrylova H."/>
            <person name="Zeman M."/>
            <person name="Babak V."/>
            <person name="Rajova J."/>
            <person name="Rychlik I."/>
        </authorList>
    </citation>
    <scope>NUCLEOTIDE SEQUENCE</scope>
    <source>
        <strain evidence="2">ET902</strain>
    </source>
</reference>
<dbReference type="InterPro" id="IPR036894">
    <property type="entry name" value="YbaB-like_sf"/>
</dbReference>
<dbReference type="EMBL" id="JAUPBM010000221">
    <property type="protein sequence ID" value="MDO7021528.1"/>
    <property type="molecule type" value="Genomic_DNA"/>
</dbReference>
<evidence type="ECO:0000256" key="1">
    <source>
        <dbReference type="SAM" id="MobiDB-lite"/>
    </source>
</evidence>
<protein>
    <submittedName>
        <fullName evidence="2">YbaB/EbfC family nucleoid-associated protein</fullName>
    </submittedName>
</protein>
<evidence type="ECO:0000313" key="3">
    <source>
        <dbReference type="Proteomes" id="UP001175147"/>
    </source>
</evidence>
<keyword evidence="3" id="KW-1185">Reference proteome</keyword>
<gene>
    <name evidence="2" type="ORF">Q5M86_12180</name>
</gene>
<dbReference type="Proteomes" id="UP001175147">
    <property type="component" value="Unassembled WGS sequence"/>
</dbReference>
<sequence>DKSYKISNFNIDESLLSKDQKELLEEMIVSSINEASHKVKELNKKLDEEEDNSIEEKPKHANPFNMNWGDMSQMFNDISKMTSVEYKDGKLNISLDSITPDMISKMNDMMNKMNDKDDENNNKE</sequence>
<dbReference type="Gene3D" id="3.30.1310.10">
    <property type="entry name" value="Nucleoid-associated protein YbaB-like domain"/>
    <property type="match status" value="1"/>
</dbReference>
<dbReference type="SUPFAM" id="SSF82607">
    <property type="entry name" value="YbaB-like"/>
    <property type="match status" value="1"/>
</dbReference>
<comment type="caution">
    <text evidence="2">The sequence shown here is derived from an EMBL/GenBank/DDBJ whole genome shotgun (WGS) entry which is preliminary data.</text>
</comment>
<feature type="region of interest" description="Disordered" evidence="1">
    <location>
        <begin position="47"/>
        <end position="68"/>
    </location>
</feature>
<dbReference type="Pfam" id="PF02575">
    <property type="entry name" value="YbaB_DNA_bd"/>
    <property type="match status" value="1"/>
</dbReference>
<dbReference type="InterPro" id="IPR004401">
    <property type="entry name" value="YbaB/EbfC"/>
</dbReference>
<organism evidence="2 3">
    <name type="scientific">Brachyspira innocens</name>
    <dbReference type="NCBI Taxonomy" id="13264"/>
    <lineage>
        <taxon>Bacteria</taxon>
        <taxon>Pseudomonadati</taxon>
        <taxon>Spirochaetota</taxon>
        <taxon>Spirochaetia</taxon>
        <taxon>Brachyspirales</taxon>
        <taxon>Brachyspiraceae</taxon>
        <taxon>Brachyspira</taxon>
    </lineage>
</organism>